<dbReference type="Pfam" id="PF01325">
    <property type="entry name" value="Fe_dep_repress"/>
    <property type="match status" value="1"/>
</dbReference>
<dbReference type="Pfam" id="PF02742">
    <property type="entry name" value="Fe_dep_repr_C"/>
    <property type="match status" value="1"/>
</dbReference>
<dbReference type="InterPro" id="IPR001367">
    <property type="entry name" value="Fe_dep_repressor"/>
</dbReference>
<gene>
    <name evidence="9" type="ORF">GHK86_10800</name>
</gene>
<evidence type="ECO:0000313" key="9">
    <source>
        <dbReference type="EMBL" id="MST33207.1"/>
    </source>
</evidence>
<dbReference type="PROSITE" id="PS50944">
    <property type="entry name" value="HTH_DTXR"/>
    <property type="match status" value="1"/>
</dbReference>
<protein>
    <submittedName>
        <fullName evidence="9">Metal-dependent transcriptional regulator</fullName>
    </submittedName>
</protein>
<evidence type="ECO:0000256" key="2">
    <source>
        <dbReference type="ARBA" id="ARBA00007871"/>
    </source>
</evidence>
<dbReference type="PANTHER" id="PTHR33238">
    <property type="entry name" value="IRON (METAL) DEPENDENT REPRESSOR, DTXR FAMILY"/>
    <property type="match status" value="1"/>
</dbReference>
<comment type="subunit">
    <text evidence="3">Homodimer.</text>
</comment>
<sequence>MGSGKAVWRISRAPGGDGSARTGDLAGSLRVSPGTVTATVKRLAERGLLTHTPYHGVELSREGERLAMQVIRRHRIVERFLADLLGYSWAEADALAPTFEHQLPQEVEDRLFVALDRPTTCPHGFPIPGEGSDTLPQLAVLYDLTPGERAVVALPGSTAPELARFLDGLGVRPGVEVVVREKQPFDGPVVVAVEGEDRTLGAGVARQIFVRHLTAAVEGPAGL</sequence>
<dbReference type="EMBL" id="WJHE01000523">
    <property type="protein sequence ID" value="MST33207.1"/>
    <property type="molecule type" value="Genomic_DNA"/>
</dbReference>
<dbReference type="InterPro" id="IPR022687">
    <property type="entry name" value="HTH_DTXR"/>
</dbReference>
<accession>A0ABW9QVA3</accession>
<dbReference type="SUPFAM" id="SSF46785">
    <property type="entry name" value="Winged helix' DNA-binding domain"/>
    <property type="match status" value="1"/>
</dbReference>
<organism evidence="9 10">
    <name type="scientific">Acidiferrimicrobium australe</name>
    <dbReference type="NCBI Taxonomy" id="2664430"/>
    <lineage>
        <taxon>Bacteria</taxon>
        <taxon>Bacillati</taxon>
        <taxon>Actinomycetota</taxon>
        <taxon>Acidimicrobiia</taxon>
        <taxon>Acidimicrobiales</taxon>
        <taxon>Acidimicrobiaceae</taxon>
        <taxon>Acidiferrimicrobium</taxon>
    </lineage>
</organism>
<comment type="similarity">
    <text evidence="2">Belongs to the DtxR/MntR family.</text>
</comment>
<keyword evidence="5" id="KW-0805">Transcription regulation</keyword>
<dbReference type="InterPro" id="IPR036388">
    <property type="entry name" value="WH-like_DNA-bd_sf"/>
</dbReference>
<keyword evidence="10" id="KW-1185">Reference proteome</keyword>
<dbReference type="InterPro" id="IPR007167">
    <property type="entry name" value="Fe-transptr_FeoA-like"/>
</dbReference>
<dbReference type="Pfam" id="PF04023">
    <property type="entry name" value="FeoA"/>
    <property type="match status" value="1"/>
</dbReference>
<dbReference type="InterPro" id="IPR008988">
    <property type="entry name" value="Transcriptional_repressor_C"/>
</dbReference>
<evidence type="ECO:0000256" key="5">
    <source>
        <dbReference type="ARBA" id="ARBA00023015"/>
    </source>
</evidence>
<dbReference type="SMART" id="SM00529">
    <property type="entry name" value="HTH_DTXR"/>
    <property type="match status" value="1"/>
</dbReference>
<evidence type="ECO:0000313" key="10">
    <source>
        <dbReference type="Proteomes" id="UP000437736"/>
    </source>
</evidence>
<keyword evidence="7" id="KW-0804">Transcription</keyword>
<dbReference type="InterPro" id="IPR050536">
    <property type="entry name" value="DtxR_MntR_Metal-Reg"/>
</dbReference>
<comment type="subcellular location">
    <subcellularLocation>
        <location evidence="1">Cytoplasm</location>
    </subcellularLocation>
</comment>
<feature type="domain" description="HTH dtxR-type" evidence="8">
    <location>
        <begin position="18"/>
        <end position="60"/>
    </location>
</feature>
<evidence type="ECO:0000256" key="4">
    <source>
        <dbReference type="ARBA" id="ARBA00023004"/>
    </source>
</evidence>
<dbReference type="InterPro" id="IPR036390">
    <property type="entry name" value="WH_DNA-bd_sf"/>
</dbReference>
<dbReference type="Proteomes" id="UP000437736">
    <property type="component" value="Unassembled WGS sequence"/>
</dbReference>
<comment type="caution">
    <text evidence="9">The sequence shown here is derived from an EMBL/GenBank/DDBJ whole genome shotgun (WGS) entry which is preliminary data.</text>
</comment>
<keyword evidence="4" id="KW-0408">Iron</keyword>
<evidence type="ECO:0000256" key="6">
    <source>
        <dbReference type="ARBA" id="ARBA00023125"/>
    </source>
</evidence>
<dbReference type="InterPro" id="IPR022689">
    <property type="entry name" value="Iron_dep_repressor"/>
</dbReference>
<dbReference type="Gene3D" id="2.30.30.90">
    <property type="match status" value="1"/>
</dbReference>
<evidence type="ECO:0000259" key="8">
    <source>
        <dbReference type="PROSITE" id="PS50944"/>
    </source>
</evidence>
<dbReference type="InterPro" id="IPR038157">
    <property type="entry name" value="FeoA_core_dom"/>
</dbReference>
<dbReference type="InterPro" id="IPR036421">
    <property type="entry name" value="Fe_dep_repressor_sf"/>
</dbReference>
<dbReference type="Gene3D" id="1.10.10.10">
    <property type="entry name" value="Winged helix-like DNA-binding domain superfamily/Winged helix DNA-binding domain"/>
    <property type="match status" value="1"/>
</dbReference>
<proteinExistence type="inferred from homology"/>
<feature type="non-terminal residue" evidence="9">
    <location>
        <position position="223"/>
    </location>
</feature>
<dbReference type="SUPFAM" id="SSF50037">
    <property type="entry name" value="C-terminal domain of transcriptional repressors"/>
    <property type="match status" value="1"/>
</dbReference>
<keyword evidence="6" id="KW-0238">DNA-binding</keyword>
<evidence type="ECO:0000256" key="1">
    <source>
        <dbReference type="ARBA" id="ARBA00004496"/>
    </source>
</evidence>
<dbReference type="PANTHER" id="PTHR33238:SF7">
    <property type="entry name" value="IRON-DEPENDENT TRANSCRIPTIONAL REGULATOR"/>
    <property type="match status" value="1"/>
</dbReference>
<dbReference type="SMART" id="SM00899">
    <property type="entry name" value="FeoA"/>
    <property type="match status" value="1"/>
</dbReference>
<dbReference type="SUPFAM" id="SSF47979">
    <property type="entry name" value="Iron-dependent repressor protein, dimerization domain"/>
    <property type="match status" value="1"/>
</dbReference>
<evidence type="ECO:0000256" key="7">
    <source>
        <dbReference type="ARBA" id="ARBA00023163"/>
    </source>
</evidence>
<reference evidence="9 10" key="1">
    <citation type="submission" date="2019-11" db="EMBL/GenBank/DDBJ databases">
        <title>Acidiferrimicrobium australis gen. nov., sp. nov., an acidophilic and obligately heterotrophic, member of the Actinobacteria that catalyses dissimilatory oxido- reduction of iron isolated from metal-rich acidic water in Chile.</title>
        <authorList>
            <person name="Gonzalez D."/>
            <person name="Huber K."/>
            <person name="Hedrich S."/>
            <person name="Rojas-Villalobos C."/>
            <person name="Quatrini R."/>
            <person name="Dinamarca M.A."/>
            <person name="Schwarz A."/>
            <person name="Canales C."/>
            <person name="Nancucheo I."/>
        </authorList>
    </citation>
    <scope>NUCLEOTIDE SEQUENCE [LARGE SCALE GENOMIC DNA]</scope>
    <source>
        <strain evidence="9 10">USS-CCA1</strain>
    </source>
</reference>
<name>A0ABW9QVA3_9ACTN</name>
<evidence type="ECO:0000256" key="3">
    <source>
        <dbReference type="ARBA" id="ARBA00011738"/>
    </source>
</evidence>